<name>A0A6A4LMC3_9ERIC</name>
<feature type="region of interest" description="Disordered" evidence="1">
    <location>
        <begin position="154"/>
        <end position="216"/>
    </location>
</feature>
<dbReference type="Proteomes" id="UP000428333">
    <property type="component" value="Linkage Group LG04"/>
</dbReference>
<reference evidence="2 3" key="1">
    <citation type="journal article" date="2019" name="Genome Biol. Evol.">
        <title>The Rhododendron genome and chromosomal organization provide insight into shared whole-genome duplications across the heath family (Ericaceae).</title>
        <authorList>
            <person name="Soza V.L."/>
            <person name="Lindsley D."/>
            <person name="Waalkes A."/>
            <person name="Ramage E."/>
            <person name="Patwardhan R.P."/>
            <person name="Burton J.N."/>
            <person name="Adey A."/>
            <person name="Kumar A."/>
            <person name="Qiu R."/>
            <person name="Shendure J."/>
            <person name="Hall B."/>
        </authorList>
    </citation>
    <scope>NUCLEOTIDE SEQUENCE [LARGE SCALE GENOMIC DNA]</scope>
    <source>
        <strain evidence="2">RSF 1966-606</strain>
    </source>
</reference>
<dbReference type="EMBL" id="QEFC01001005">
    <property type="protein sequence ID" value="KAE9460403.1"/>
    <property type="molecule type" value="Genomic_DNA"/>
</dbReference>
<feature type="region of interest" description="Disordered" evidence="1">
    <location>
        <begin position="54"/>
        <end position="130"/>
    </location>
</feature>
<dbReference type="PANTHER" id="PTHR36378:SF1">
    <property type="entry name" value="COTTON FIBER PROTEIN"/>
    <property type="match status" value="1"/>
</dbReference>
<dbReference type="AlphaFoldDB" id="A0A6A4LMC3"/>
<dbReference type="Pfam" id="PF05553">
    <property type="entry name" value="DUF761"/>
    <property type="match status" value="1"/>
</dbReference>
<feature type="compositionally biased region" description="Acidic residues" evidence="1">
    <location>
        <begin position="194"/>
        <end position="206"/>
    </location>
</feature>
<feature type="compositionally biased region" description="Low complexity" evidence="1">
    <location>
        <begin position="7"/>
        <end position="26"/>
    </location>
</feature>
<dbReference type="PANTHER" id="PTHR36378">
    <property type="entry name" value="COTTON FIBER PROTEIN"/>
    <property type="match status" value="1"/>
</dbReference>
<accession>A0A6A4LMC3</accession>
<sequence length="239" mass="25729">MEDKSIVAATATNTKAVPTVPPTATNGKKTPMEGEKARNKRGGFTIIKAAMFMVRRGPSGKSKPPVASNDKLMKLVGSMRPLHLQDNQSPPPSIGKQSEEMISTPLSSPDRPSSSSGSVDSMSQYGSATNLQALDKGGVMRSYASSPNLQGLVEVDKGSESSESRYASSTNLQRSSRYASAKDLLELELKGDDSGDDDDENDEDSDNNNNGGDEMIDAKADEFIAKFYNQMKLQHMHSF</sequence>
<organism evidence="2 3">
    <name type="scientific">Rhododendron williamsianum</name>
    <dbReference type="NCBI Taxonomy" id="262921"/>
    <lineage>
        <taxon>Eukaryota</taxon>
        <taxon>Viridiplantae</taxon>
        <taxon>Streptophyta</taxon>
        <taxon>Embryophyta</taxon>
        <taxon>Tracheophyta</taxon>
        <taxon>Spermatophyta</taxon>
        <taxon>Magnoliopsida</taxon>
        <taxon>eudicotyledons</taxon>
        <taxon>Gunneridae</taxon>
        <taxon>Pentapetalae</taxon>
        <taxon>asterids</taxon>
        <taxon>Ericales</taxon>
        <taxon>Ericaceae</taxon>
        <taxon>Ericoideae</taxon>
        <taxon>Rhodoreae</taxon>
        <taxon>Rhododendron</taxon>
    </lineage>
</organism>
<evidence type="ECO:0000313" key="3">
    <source>
        <dbReference type="Proteomes" id="UP000428333"/>
    </source>
</evidence>
<feature type="compositionally biased region" description="Basic and acidic residues" evidence="1">
    <location>
        <begin position="183"/>
        <end position="193"/>
    </location>
</feature>
<dbReference type="InterPro" id="IPR008480">
    <property type="entry name" value="DUF761_pln"/>
</dbReference>
<dbReference type="OrthoDB" id="1926607at2759"/>
<feature type="compositionally biased region" description="Basic and acidic residues" evidence="1">
    <location>
        <begin position="154"/>
        <end position="163"/>
    </location>
</feature>
<feature type="region of interest" description="Disordered" evidence="1">
    <location>
        <begin position="1"/>
        <end position="42"/>
    </location>
</feature>
<comment type="caution">
    <text evidence="2">The sequence shown here is derived from an EMBL/GenBank/DDBJ whole genome shotgun (WGS) entry which is preliminary data.</text>
</comment>
<keyword evidence="3" id="KW-1185">Reference proteome</keyword>
<gene>
    <name evidence="2" type="ORF">C3L33_07655</name>
</gene>
<feature type="non-terminal residue" evidence="2">
    <location>
        <position position="1"/>
    </location>
</feature>
<evidence type="ECO:0000256" key="1">
    <source>
        <dbReference type="SAM" id="MobiDB-lite"/>
    </source>
</evidence>
<protein>
    <submittedName>
        <fullName evidence="2">Uncharacterized protein</fullName>
    </submittedName>
</protein>
<evidence type="ECO:0000313" key="2">
    <source>
        <dbReference type="EMBL" id="KAE9460403.1"/>
    </source>
</evidence>
<proteinExistence type="predicted"/>
<feature type="compositionally biased region" description="Low complexity" evidence="1">
    <location>
        <begin position="103"/>
        <end position="127"/>
    </location>
</feature>